<name>A0A511N1L4_DEIC1</name>
<dbReference type="Proteomes" id="UP000321306">
    <property type="component" value="Unassembled WGS sequence"/>
</dbReference>
<proteinExistence type="predicted"/>
<dbReference type="AlphaFoldDB" id="A0A511N1L4"/>
<reference evidence="1 2" key="1">
    <citation type="submission" date="2019-07" db="EMBL/GenBank/DDBJ databases">
        <title>Whole genome shotgun sequence of Deinococcus cellulosilyticus NBRC 106333.</title>
        <authorList>
            <person name="Hosoyama A."/>
            <person name="Uohara A."/>
            <person name="Ohji S."/>
            <person name="Ichikawa N."/>
        </authorList>
    </citation>
    <scope>NUCLEOTIDE SEQUENCE [LARGE SCALE GENOMIC DNA]</scope>
    <source>
        <strain evidence="1 2">NBRC 106333</strain>
    </source>
</reference>
<sequence>MNLHLYRVRWFPGQKRLLREKLTQLQNIWPKTIPEGSVDALQKVTGGADPCRIREHLNQVLCGEGMQVLRC</sequence>
<dbReference type="EMBL" id="BJXB01000009">
    <property type="protein sequence ID" value="GEM46763.1"/>
    <property type="molecule type" value="Genomic_DNA"/>
</dbReference>
<organism evidence="1 2">
    <name type="scientific">Deinococcus cellulosilyticus (strain DSM 18568 / NBRC 106333 / KACC 11606 / 5516J-15)</name>
    <dbReference type="NCBI Taxonomy" id="1223518"/>
    <lineage>
        <taxon>Bacteria</taxon>
        <taxon>Thermotogati</taxon>
        <taxon>Deinococcota</taxon>
        <taxon>Deinococci</taxon>
        <taxon>Deinococcales</taxon>
        <taxon>Deinococcaceae</taxon>
        <taxon>Deinococcus</taxon>
    </lineage>
</organism>
<accession>A0A511N1L4</accession>
<evidence type="ECO:0000313" key="2">
    <source>
        <dbReference type="Proteomes" id="UP000321306"/>
    </source>
</evidence>
<evidence type="ECO:0000313" key="1">
    <source>
        <dbReference type="EMBL" id="GEM46763.1"/>
    </source>
</evidence>
<gene>
    <name evidence="1" type="ORF">DC3_23980</name>
</gene>
<protein>
    <submittedName>
        <fullName evidence="1">Uncharacterized protein</fullName>
    </submittedName>
</protein>
<keyword evidence="2" id="KW-1185">Reference proteome</keyword>
<comment type="caution">
    <text evidence="1">The sequence shown here is derived from an EMBL/GenBank/DDBJ whole genome shotgun (WGS) entry which is preliminary data.</text>
</comment>